<proteinExistence type="predicted"/>
<feature type="domain" description="DUF5801" evidence="1">
    <location>
        <begin position="11"/>
        <end position="141"/>
    </location>
</feature>
<dbReference type="Gene3D" id="2.40.30.290">
    <property type="match status" value="1"/>
</dbReference>
<accession>A0AAD3UFF8</accession>
<reference evidence="2" key="1">
    <citation type="journal article" date="2018" name="Genome Biol.">
        <title>SKESA: strategic k-mer extension for scrupulous assemblies.</title>
        <authorList>
            <person name="Souvorov A."/>
            <person name="Agarwala R."/>
            <person name="Lipman D.J."/>
        </authorList>
    </citation>
    <scope>NUCLEOTIDE SEQUENCE</scope>
    <source>
        <strain evidence="2">OLC2673_Aeromonas</strain>
    </source>
</reference>
<feature type="non-terminal residue" evidence="2">
    <location>
        <position position="1"/>
    </location>
</feature>
<evidence type="ECO:0000313" key="2">
    <source>
        <dbReference type="EMBL" id="HAT6346936.1"/>
    </source>
</evidence>
<sequence length="154" mass="15062">GSDGVASATLSAATVQAQFNPAFGADGAGSIGYSLALTGSNVASGLYAVDPAAANGQGAAIVLNQVGNVITGSAGGVDYFTLTINPTTGEVTLALLDNVWHGDTTNADDSVALTLGQGVLTLVQTVTDADGDSASAAVDLGANGVFRFEDDGPR</sequence>
<comment type="caution">
    <text evidence="2">The sequence shown here is derived from an EMBL/GenBank/DDBJ whole genome shotgun (WGS) entry which is preliminary data.</text>
</comment>
<evidence type="ECO:0000259" key="1">
    <source>
        <dbReference type="Pfam" id="PF19116"/>
    </source>
</evidence>
<dbReference type="InterPro" id="IPR043824">
    <property type="entry name" value="DUF5801"/>
</dbReference>
<feature type="non-terminal residue" evidence="2">
    <location>
        <position position="154"/>
    </location>
</feature>
<dbReference type="AlphaFoldDB" id="A0AAD3UFF8"/>
<protein>
    <submittedName>
        <fullName evidence="2">Structural toxin protein RtxA</fullName>
    </submittedName>
</protein>
<name>A0AAD3UFF8_AERHY</name>
<evidence type="ECO:0000313" key="3">
    <source>
        <dbReference type="Proteomes" id="UP000859505"/>
    </source>
</evidence>
<organism evidence="2 3">
    <name type="scientific">Aeromonas hydrophila</name>
    <dbReference type="NCBI Taxonomy" id="644"/>
    <lineage>
        <taxon>Bacteria</taxon>
        <taxon>Pseudomonadati</taxon>
        <taxon>Pseudomonadota</taxon>
        <taxon>Gammaproteobacteria</taxon>
        <taxon>Aeromonadales</taxon>
        <taxon>Aeromonadaceae</taxon>
        <taxon>Aeromonas</taxon>
    </lineage>
</organism>
<dbReference type="Pfam" id="PF19116">
    <property type="entry name" value="DUF5801"/>
    <property type="match status" value="1"/>
</dbReference>
<gene>
    <name evidence="2" type="ORF">JAJ28_004763</name>
</gene>
<dbReference type="EMBL" id="DACTUL010000100">
    <property type="protein sequence ID" value="HAT6346936.1"/>
    <property type="molecule type" value="Genomic_DNA"/>
</dbReference>
<dbReference type="Proteomes" id="UP000859505">
    <property type="component" value="Unassembled WGS sequence"/>
</dbReference>
<reference evidence="2" key="2">
    <citation type="submission" date="2020-01" db="EMBL/GenBank/DDBJ databases">
        <authorList>
            <consortium name="NCBI Pathogen Detection Project"/>
        </authorList>
    </citation>
    <scope>NUCLEOTIDE SEQUENCE</scope>
    <source>
        <strain evidence="2">OLC2673_Aeromonas</strain>
    </source>
</reference>